<keyword evidence="3" id="KW-1185">Reference proteome</keyword>
<protein>
    <submittedName>
        <fullName evidence="2">MBL fold metallo-hydrolase</fullName>
    </submittedName>
</protein>
<evidence type="ECO:0000313" key="2">
    <source>
        <dbReference type="EMBL" id="MDA0643517.1"/>
    </source>
</evidence>
<dbReference type="RefSeq" id="WP_271277768.1">
    <property type="nucleotide sequence ID" value="NZ_BAABFD010000014.1"/>
</dbReference>
<evidence type="ECO:0000313" key="3">
    <source>
        <dbReference type="Proteomes" id="UP001212498"/>
    </source>
</evidence>
<dbReference type="InterPro" id="IPR050662">
    <property type="entry name" value="Sec-metab_biosynth-thioest"/>
</dbReference>
<dbReference type="InterPro" id="IPR001279">
    <property type="entry name" value="Metallo-B-lactamas"/>
</dbReference>
<feature type="domain" description="Metallo-beta-lactamase" evidence="1">
    <location>
        <begin position="41"/>
        <end position="254"/>
    </location>
</feature>
<sequence>MRRAERVDDPDRHSWEEPGVYQVAPGVHRVPLPIPEDGLRAVNVYVLEGEHGLTLVDAGWAMPESRAVLGDALEALSYGVDDVSEILVTHVHVDHYSQGVTLRGESGCGLRLGEHERPSLEALGSGDEMEGATQLAQLRRHGGEEVVSALDAIGYGTGSDPAKWEPPDEWITHGRLFQAGRTGLRALHTPGHTRGHVVFDDAGHGMLFTGDHVLPQITPSIGYESRTGALPLRDFMDSLGAVLDLPDRLMLPAHGPVRSSAHARATELLAHHEQRLDACAALLDGRPRTAYEVAGGLGWTRRERRLRDLDPVNRMLAVCETAAHLDVLAADGRCGRTEQGGVVRYLQEAS</sequence>
<dbReference type="InterPro" id="IPR036866">
    <property type="entry name" value="RibonucZ/Hydroxyglut_hydro"/>
</dbReference>
<dbReference type="SUPFAM" id="SSF56281">
    <property type="entry name" value="Metallo-hydrolase/oxidoreductase"/>
    <property type="match status" value="1"/>
</dbReference>
<dbReference type="Gene3D" id="3.60.15.10">
    <property type="entry name" value="Ribonuclease Z/Hydroxyacylglutathione hydrolase-like"/>
    <property type="match status" value="1"/>
</dbReference>
<dbReference type="InterPro" id="IPR036388">
    <property type="entry name" value="WH-like_DNA-bd_sf"/>
</dbReference>
<dbReference type="PANTHER" id="PTHR23131">
    <property type="entry name" value="ENDORIBONUCLEASE LACTB2"/>
    <property type="match status" value="1"/>
</dbReference>
<comment type="caution">
    <text evidence="2">The sequence shown here is derived from an EMBL/GenBank/DDBJ whole genome shotgun (WGS) entry which is preliminary data.</text>
</comment>
<dbReference type="EMBL" id="JAPNUD010000069">
    <property type="protein sequence ID" value="MDA0643517.1"/>
    <property type="molecule type" value="Genomic_DNA"/>
</dbReference>
<proteinExistence type="predicted"/>
<dbReference type="Gene3D" id="1.10.10.10">
    <property type="entry name" value="Winged helix-like DNA-binding domain superfamily/Winged helix DNA-binding domain"/>
    <property type="match status" value="1"/>
</dbReference>
<name>A0ABT4T1Y4_9ACTN</name>
<organism evidence="2 3">
    <name type="scientific">Nonomuraea ferruginea</name>
    <dbReference type="NCBI Taxonomy" id="46174"/>
    <lineage>
        <taxon>Bacteria</taxon>
        <taxon>Bacillati</taxon>
        <taxon>Actinomycetota</taxon>
        <taxon>Actinomycetes</taxon>
        <taxon>Streptosporangiales</taxon>
        <taxon>Streptosporangiaceae</taxon>
        <taxon>Nonomuraea</taxon>
    </lineage>
</organism>
<gene>
    <name evidence="2" type="ORF">OUY24_23050</name>
</gene>
<dbReference type="Pfam" id="PF00753">
    <property type="entry name" value="Lactamase_B"/>
    <property type="match status" value="1"/>
</dbReference>
<reference evidence="2 3" key="1">
    <citation type="submission" date="2022-11" db="EMBL/GenBank/DDBJ databases">
        <title>Nonomuraea corallina sp. nov., a new species of the genus Nonomuraea isolated from sea side sediment in Thai sea.</title>
        <authorList>
            <person name="Ngamcharungchit C."/>
            <person name="Matsumoto A."/>
            <person name="Suriyachadkun C."/>
            <person name="Panbangred W."/>
            <person name="Inahashi Y."/>
            <person name="Intra B."/>
        </authorList>
    </citation>
    <scope>NUCLEOTIDE SEQUENCE [LARGE SCALE GENOMIC DNA]</scope>
    <source>
        <strain evidence="2 3">DSM 43553</strain>
    </source>
</reference>
<dbReference type="PANTHER" id="PTHR23131:SF4">
    <property type="entry name" value="METALLO-BETA-LACTAMASE SUPERFAMILY POTEIN"/>
    <property type="match status" value="1"/>
</dbReference>
<dbReference type="SMART" id="SM00849">
    <property type="entry name" value="Lactamase_B"/>
    <property type="match status" value="1"/>
</dbReference>
<dbReference type="Proteomes" id="UP001212498">
    <property type="component" value="Unassembled WGS sequence"/>
</dbReference>
<evidence type="ECO:0000259" key="1">
    <source>
        <dbReference type="SMART" id="SM00849"/>
    </source>
</evidence>
<accession>A0ABT4T1Y4</accession>